<proteinExistence type="predicted"/>
<dbReference type="PANTHER" id="PTHR47027">
    <property type="entry name" value="REVERSE TRANSCRIPTASE DOMAIN-CONTAINING PROTEIN"/>
    <property type="match status" value="1"/>
</dbReference>
<sequence length="863" mass="99236">MRGLPARGRSRPKKLVRHRQQHPVRLATLNIGTLTGRSRELADSLKKRRVDTCCVQETRWKGSKARELSDGYKLIYHGDFNGHVGSRKDGFESCHGGYGYGARNDDGLRILEYAVANDLIIANTQYRKRKSHLITYTSGGRETQIDFWMLRRLLQDSKVIPTDHVAAQHHLLVMDLKISRLRKRHARTETQRIKWWNLKDRKEVFFASVAPSTLPHPTRSVEEMWSSTSSVIRLTAENTLGKTTLTKPKVQKATWFWNEEVQAAIREKKSKYKLWWRTRQPEDRGAYLAAKREAKKAVSKAKSDRYKAVYDMLDTREGERAVYRLVRARHRSTLDMEHTKIVKGADGAVLHRSEFCHPPIPTVPSVEGPVLPITAVEVSAALAKIKSNKATGPDDIPADVWKLLGDRGSMWLATLFNKIVAEGRIPDVWQTSVTVPVWKGKEDIADCTSYRPIRLLCHTMKVFERVLETRLRKVVSVSLNQCGFVKDCSTIDAIHAVRILLEEHREKNRSVHLAFLDLEKAFDCVPHELLWMSMRSHRVPEEYVRWTKLLYAKPTSVVRCAAGTSRPFPVQVGVHQGSSLSPLLFILCMDTITKEIQKQHPWTLLFADDVMLASESRDDLQKQVQSWKDQLQQYGLRLNTSKTEYMECGPRIEDGSIRVDDTELNRVNCFKYLGSKVTSTSDIDQEGRARVNAAWMKWKMATGVLCDKKVPVRLKSKIYRTVVRPVALYGCECWPTTKALERVLHAMEMRMLRWTISVTLKEKVSKDTVRSIFGVVPITEKMKEARMRWFGYVLRREEDSVAKTALKLDVSGVRPRGRPEIRWLDRVKLDMIDARLCTADAMDRTKWKTRSRKADPATTRDKR</sequence>
<accession>A0ABR1CYU1</accession>
<dbReference type="EMBL" id="JAVFWL010000003">
    <property type="protein sequence ID" value="KAK6743474.1"/>
    <property type="molecule type" value="Genomic_DNA"/>
</dbReference>
<gene>
    <name evidence="2" type="primary">Necator_chrIII.g11391</name>
    <name evidence="2" type="ORF">RB195_010626</name>
</gene>
<organism evidence="2 3">
    <name type="scientific">Necator americanus</name>
    <name type="common">Human hookworm</name>
    <dbReference type="NCBI Taxonomy" id="51031"/>
    <lineage>
        <taxon>Eukaryota</taxon>
        <taxon>Metazoa</taxon>
        <taxon>Ecdysozoa</taxon>
        <taxon>Nematoda</taxon>
        <taxon>Chromadorea</taxon>
        <taxon>Rhabditida</taxon>
        <taxon>Rhabditina</taxon>
        <taxon>Rhabditomorpha</taxon>
        <taxon>Strongyloidea</taxon>
        <taxon>Ancylostomatidae</taxon>
        <taxon>Bunostominae</taxon>
        <taxon>Necator</taxon>
    </lineage>
</organism>
<keyword evidence="3" id="KW-1185">Reference proteome</keyword>
<evidence type="ECO:0000259" key="1">
    <source>
        <dbReference type="PROSITE" id="PS50878"/>
    </source>
</evidence>
<dbReference type="Pfam" id="PF00078">
    <property type="entry name" value="RVT_1"/>
    <property type="match status" value="1"/>
</dbReference>
<evidence type="ECO:0000313" key="3">
    <source>
        <dbReference type="Proteomes" id="UP001303046"/>
    </source>
</evidence>
<protein>
    <recommendedName>
        <fullName evidence="1">Reverse transcriptase domain-containing protein</fullName>
    </recommendedName>
</protein>
<dbReference type="PANTHER" id="PTHR47027:SF28">
    <property type="entry name" value="ENDONUCLEASE-REVERSE TRANSCRIPTASE"/>
    <property type="match status" value="1"/>
</dbReference>
<dbReference type="PROSITE" id="PS50878">
    <property type="entry name" value="RT_POL"/>
    <property type="match status" value="1"/>
</dbReference>
<feature type="domain" description="Reverse transcriptase" evidence="1">
    <location>
        <begin position="418"/>
        <end position="677"/>
    </location>
</feature>
<comment type="caution">
    <text evidence="2">The sequence shown here is derived from an EMBL/GenBank/DDBJ whole genome shotgun (WGS) entry which is preliminary data.</text>
</comment>
<dbReference type="Gene3D" id="3.60.10.10">
    <property type="entry name" value="Endonuclease/exonuclease/phosphatase"/>
    <property type="match status" value="1"/>
</dbReference>
<dbReference type="InterPro" id="IPR043128">
    <property type="entry name" value="Rev_trsase/Diguanyl_cyclase"/>
</dbReference>
<dbReference type="InterPro" id="IPR000477">
    <property type="entry name" value="RT_dom"/>
</dbReference>
<dbReference type="SUPFAM" id="SSF56219">
    <property type="entry name" value="DNase I-like"/>
    <property type="match status" value="1"/>
</dbReference>
<dbReference type="InterPro" id="IPR036691">
    <property type="entry name" value="Endo/exonu/phosph_ase_sf"/>
</dbReference>
<dbReference type="CDD" id="cd01650">
    <property type="entry name" value="RT_nLTR_like"/>
    <property type="match status" value="1"/>
</dbReference>
<dbReference type="Gene3D" id="3.30.70.270">
    <property type="match status" value="1"/>
</dbReference>
<name>A0ABR1CYU1_NECAM</name>
<dbReference type="Proteomes" id="UP001303046">
    <property type="component" value="Unassembled WGS sequence"/>
</dbReference>
<dbReference type="InterPro" id="IPR043502">
    <property type="entry name" value="DNA/RNA_pol_sf"/>
</dbReference>
<evidence type="ECO:0000313" key="2">
    <source>
        <dbReference type="EMBL" id="KAK6743474.1"/>
    </source>
</evidence>
<dbReference type="SUPFAM" id="SSF56672">
    <property type="entry name" value="DNA/RNA polymerases"/>
    <property type="match status" value="1"/>
</dbReference>
<reference evidence="2 3" key="1">
    <citation type="submission" date="2023-08" db="EMBL/GenBank/DDBJ databases">
        <title>A Necator americanus chromosomal reference genome.</title>
        <authorList>
            <person name="Ilik V."/>
            <person name="Petrzelkova K.J."/>
            <person name="Pardy F."/>
            <person name="Fuh T."/>
            <person name="Niatou-Singa F.S."/>
            <person name="Gouil Q."/>
            <person name="Baker L."/>
            <person name="Ritchie M.E."/>
            <person name="Jex A.R."/>
            <person name="Gazzola D."/>
            <person name="Li H."/>
            <person name="Toshio Fujiwara R."/>
            <person name="Zhan B."/>
            <person name="Aroian R.V."/>
            <person name="Pafco B."/>
            <person name="Schwarz E.M."/>
        </authorList>
    </citation>
    <scope>NUCLEOTIDE SEQUENCE [LARGE SCALE GENOMIC DNA]</scope>
    <source>
        <strain evidence="2 3">Aroian</strain>
        <tissue evidence="2">Whole animal</tissue>
    </source>
</reference>